<dbReference type="SUPFAM" id="SSF53067">
    <property type="entry name" value="Actin-like ATPase domain"/>
    <property type="match status" value="1"/>
</dbReference>
<dbReference type="Gene3D" id="3.30.420.40">
    <property type="match status" value="2"/>
</dbReference>
<dbReference type="PANTHER" id="PTHR32432:SF3">
    <property type="entry name" value="ETHANOLAMINE UTILIZATION PROTEIN EUTJ"/>
    <property type="match status" value="1"/>
</dbReference>
<dbReference type="EMBL" id="JACRTG010000020">
    <property type="protein sequence ID" value="MBC8588454.1"/>
    <property type="molecule type" value="Genomic_DNA"/>
</dbReference>
<dbReference type="InterPro" id="IPR005883">
    <property type="entry name" value="PilM"/>
</dbReference>
<dbReference type="InterPro" id="IPR043129">
    <property type="entry name" value="ATPase_NBD"/>
</dbReference>
<dbReference type="Proteomes" id="UP000601171">
    <property type="component" value="Unassembled WGS sequence"/>
</dbReference>
<dbReference type="Pfam" id="PF11104">
    <property type="entry name" value="PilM_2"/>
    <property type="match status" value="1"/>
</dbReference>
<dbReference type="PIRSF" id="PIRSF019169">
    <property type="entry name" value="PilM"/>
    <property type="match status" value="1"/>
</dbReference>
<gene>
    <name evidence="1" type="primary">pilM</name>
    <name evidence="1" type="ORF">H8707_09390</name>
</gene>
<dbReference type="CDD" id="cd24049">
    <property type="entry name" value="ASKHA_NBD_PilM"/>
    <property type="match status" value="1"/>
</dbReference>
<dbReference type="PANTHER" id="PTHR32432">
    <property type="entry name" value="CELL DIVISION PROTEIN FTSA-RELATED"/>
    <property type="match status" value="1"/>
</dbReference>
<comment type="caution">
    <text evidence="1">The sequence shown here is derived from an EMBL/GenBank/DDBJ whole genome shotgun (WGS) entry which is preliminary data.</text>
</comment>
<dbReference type="RefSeq" id="WP_262429910.1">
    <property type="nucleotide sequence ID" value="NZ_JACRTG010000020.1"/>
</dbReference>
<protein>
    <submittedName>
        <fullName evidence="1">Pilus assembly protein PilM</fullName>
    </submittedName>
</protein>
<name>A0A926EXZ3_9FIRM</name>
<dbReference type="Gene3D" id="3.30.1490.300">
    <property type="match status" value="1"/>
</dbReference>
<organism evidence="1 2">
    <name type="scientific">Paratissierella segnis</name>
    <dbReference type="NCBI Taxonomy" id="2763679"/>
    <lineage>
        <taxon>Bacteria</taxon>
        <taxon>Bacillati</taxon>
        <taxon>Bacillota</taxon>
        <taxon>Tissierellia</taxon>
        <taxon>Tissierellales</taxon>
        <taxon>Tissierellaceae</taxon>
        <taxon>Paratissierella</taxon>
    </lineage>
</organism>
<keyword evidence="2" id="KW-1185">Reference proteome</keyword>
<dbReference type="InterPro" id="IPR050696">
    <property type="entry name" value="FtsA/MreB"/>
</dbReference>
<evidence type="ECO:0000313" key="2">
    <source>
        <dbReference type="Proteomes" id="UP000601171"/>
    </source>
</evidence>
<sequence>MSLISTQKTISIDFNSNEVRIVEGKFSKKGIQINRYCSISIPNGIYEDGIINDIEQLGYIIRNGLLSNDIPLVNTHAVINSSEIVLREVLFPKVDTNDIENLIKYQLGDYIPIQPEDYIVKYINMGSQLDNGVEKLNLLIIGVPINMVESHLKLLKNIGLKPSVLDYKGNSICKLLSFCTNINNQQYTDNTIAFLDINYDNIGLSIFKDENIKVSRVVEHNFSKFLDESKDKFDCTYEHIFRKIESFNYLDADISQSNDDYYFINGIKRNINDIMDNVEMIFKYYRTREIGNNIDLILLHGDLTKIEGIEKIFSEYFNRPSYKLKSLNKLKFDGDLSLYANAVGGLIRLGVKA</sequence>
<reference evidence="1" key="1">
    <citation type="submission" date="2020-08" db="EMBL/GenBank/DDBJ databases">
        <title>Genome public.</title>
        <authorList>
            <person name="Liu C."/>
            <person name="Sun Q."/>
        </authorList>
    </citation>
    <scope>NUCLEOTIDE SEQUENCE</scope>
    <source>
        <strain evidence="1">BX21</strain>
    </source>
</reference>
<evidence type="ECO:0000313" key="1">
    <source>
        <dbReference type="EMBL" id="MBC8588454.1"/>
    </source>
</evidence>
<proteinExistence type="predicted"/>
<dbReference type="AlphaFoldDB" id="A0A926EXZ3"/>
<accession>A0A926EXZ3</accession>